<feature type="transmembrane region" description="Helical" evidence="1">
    <location>
        <begin position="64"/>
        <end position="85"/>
    </location>
</feature>
<keyword evidence="1" id="KW-1133">Transmembrane helix</keyword>
<dbReference type="EMBL" id="KB109554">
    <property type="protein sequence ID" value="ELK28117.1"/>
    <property type="molecule type" value="Genomic_DNA"/>
</dbReference>
<gene>
    <name evidence="2" type="ORF">MDA_GLEAN10013854</name>
</gene>
<sequence>MWRGLCTSVCCGQILLISVAVVMDVMHSLWVDAHQRGRGHVCAGTVCGGLHISVDVVMDVLAQYVWGLTLHISMAVVMDVLHSVWVDAHQRGRGHGCAGTVWGGLCTSAWPWSWMCWHSVGGTLHISVAVVMDVLAQCGGDSAHQRGRGHGCAGTVWGGLCTSAWPWSWMCWHSVGGTLHISVAVVMDVLAQCGGDSAHQRGRGHGCAGTVWGGLCTSAWPWSWMCWHSVGGTLHISVAVVMDVLAQCVGGCTSAWPWSWKCWQHQAMYLSVLVTPTSL</sequence>
<evidence type="ECO:0000313" key="3">
    <source>
        <dbReference type="Proteomes" id="UP000010556"/>
    </source>
</evidence>
<evidence type="ECO:0000256" key="1">
    <source>
        <dbReference type="SAM" id="Phobius"/>
    </source>
</evidence>
<dbReference type="Proteomes" id="UP000010556">
    <property type="component" value="Unassembled WGS sequence"/>
</dbReference>
<keyword evidence="1" id="KW-0812">Transmembrane</keyword>
<name>L5LPZ3_MYODS</name>
<evidence type="ECO:0000313" key="2">
    <source>
        <dbReference type="EMBL" id="ELK28117.1"/>
    </source>
</evidence>
<accession>L5LPZ3</accession>
<dbReference type="AlphaFoldDB" id="L5LPZ3"/>
<protein>
    <submittedName>
        <fullName evidence="2">Uncharacterized protein</fullName>
    </submittedName>
</protein>
<organism evidence="2 3">
    <name type="scientific">Myotis davidii</name>
    <name type="common">David's myotis</name>
    <dbReference type="NCBI Taxonomy" id="225400"/>
    <lineage>
        <taxon>Eukaryota</taxon>
        <taxon>Metazoa</taxon>
        <taxon>Chordata</taxon>
        <taxon>Craniata</taxon>
        <taxon>Vertebrata</taxon>
        <taxon>Euteleostomi</taxon>
        <taxon>Mammalia</taxon>
        <taxon>Eutheria</taxon>
        <taxon>Laurasiatheria</taxon>
        <taxon>Chiroptera</taxon>
        <taxon>Yangochiroptera</taxon>
        <taxon>Vespertilionidae</taxon>
        <taxon>Myotis</taxon>
    </lineage>
</organism>
<reference evidence="3" key="1">
    <citation type="journal article" date="2013" name="Science">
        <title>Comparative analysis of bat genomes provides insight into the evolution of flight and immunity.</title>
        <authorList>
            <person name="Zhang G."/>
            <person name="Cowled C."/>
            <person name="Shi Z."/>
            <person name="Huang Z."/>
            <person name="Bishop-Lilly K.A."/>
            <person name="Fang X."/>
            <person name="Wynne J.W."/>
            <person name="Xiong Z."/>
            <person name="Baker M.L."/>
            <person name="Zhao W."/>
            <person name="Tachedjian M."/>
            <person name="Zhu Y."/>
            <person name="Zhou P."/>
            <person name="Jiang X."/>
            <person name="Ng J."/>
            <person name="Yang L."/>
            <person name="Wu L."/>
            <person name="Xiao J."/>
            <person name="Feng Y."/>
            <person name="Chen Y."/>
            <person name="Sun X."/>
            <person name="Zhang Y."/>
            <person name="Marsh G.A."/>
            <person name="Crameri G."/>
            <person name="Broder C.C."/>
            <person name="Frey K.G."/>
            <person name="Wang L.F."/>
            <person name="Wang J."/>
        </authorList>
    </citation>
    <scope>NUCLEOTIDE SEQUENCE [LARGE SCALE GENOMIC DNA]</scope>
</reference>
<keyword evidence="1" id="KW-0472">Membrane</keyword>
<proteinExistence type="predicted"/>
<keyword evidence="3" id="KW-1185">Reference proteome</keyword>